<evidence type="ECO:0000256" key="2">
    <source>
        <dbReference type="ARBA" id="ARBA00022729"/>
    </source>
</evidence>
<dbReference type="InterPro" id="IPR001611">
    <property type="entry name" value="Leu-rich_rpt"/>
</dbReference>
<evidence type="ECO:0000256" key="1">
    <source>
        <dbReference type="ARBA" id="ARBA00022614"/>
    </source>
</evidence>
<evidence type="ECO:0000256" key="4">
    <source>
        <dbReference type="SAM" id="Phobius"/>
    </source>
</evidence>
<keyword evidence="4" id="KW-1133">Transmembrane helix</keyword>
<dbReference type="PROSITE" id="PS50835">
    <property type="entry name" value="IG_LIKE"/>
    <property type="match status" value="1"/>
</dbReference>
<dbReference type="AlphaFoldDB" id="A0A5P8I4L0"/>
<dbReference type="SUPFAM" id="SSF52058">
    <property type="entry name" value="L domain-like"/>
    <property type="match status" value="1"/>
</dbReference>
<dbReference type="OrthoDB" id="1394818at2759"/>
<keyword evidence="2 5" id="KW-0732">Signal</keyword>
<dbReference type="PANTHER" id="PTHR24366">
    <property type="entry name" value="IG(IMMUNOGLOBULIN) AND LRR(LEUCINE RICH REPEAT) DOMAINS"/>
    <property type="match status" value="1"/>
</dbReference>
<organism evidence="7">
    <name type="scientific">Schmidtea mediterranea</name>
    <name type="common">Freshwater planarian flatworm</name>
    <dbReference type="NCBI Taxonomy" id="79327"/>
    <lineage>
        <taxon>Eukaryota</taxon>
        <taxon>Metazoa</taxon>
        <taxon>Spiralia</taxon>
        <taxon>Lophotrochozoa</taxon>
        <taxon>Platyhelminthes</taxon>
        <taxon>Rhabditophora</taxon>
        <taxon>Seriata</taxon>
        <taxon>Tricladida</taxon>
        <taxon>Continenticola</taxon>
        <taxon>Geoplanoidea</taxon>
        <taxon>Dugesiidae</taxon>
        <taxon>Schmidtea</taxon>
    </lineage>
</organism>
<dbReference type="InterPro" id="IPR003591">
    <property type="entry name" value="Leu-rich_rpt_typical-subtyp"/>
</dbReference>
<evidence type="ECO:0000259" key="6">
    <source>
        <dbReference type="PROSITE" id="PS50835"/>
    </source>
</evidence>
<feature type="chain" id="PRO_5024442120" evidence="5">
    <location>
        <begin position="22"/>
        <end position="499"/>
    </location>
</feature>
<dbReference type="InterPro" id="IPR007110">
    <property type="entry name" value="Ig-like_dom"/>
</dbReference>
<feature type="signal peptide" evidence="5">
    <location>
        <begin position="1"/>
        <end position="21"/>
    </location>
</feature>
<dbReference type="PANTHER" id="PTHR24366:SF96">
    <property type="entry name" value="LEUCINE RICH REPEAT CONTAINING 53"/>
    <property type="match status" value="1"/>
</dbReference>
<evidence type="ECO:0000313" key="7">
    <source>
        <dbReference type="EMBL" id="QFQ66891.1"/>
    </source>
</evidence>
<dbReference type="InterPro" id="IPR000483">
    <property type="entry name" value="Cys-rich_flank_reg_C"/>
</dbReference>
<name>A0A5P8I4L0_SCHMD</name>
<dbReference type="Gene3D" id="3.80.10.10">
    <property type="entry name" value="Ribonuclease Inhibitor"/>
    <property type="match status" value="2"/>
</dbReference>
<evidence type="ECO:0000256" key="5">
    <source>
        <dbReference type="SAM" id="SignalP"/>
    </source>
</evidence>
<dbReference type="SMART" id="SM00082">
    <property type="entry name" value="LRRCT"/>
    <property type="match status" value="1"/>
</dbReference>
<protein>
    <submittedName>
        <fullName evidence="7">PXDN-like protein</fullName>
    </submittedName>
</protein>
<proteinExistence type="evidence at transcript level"/>
<dbReference type="InterPro" id="IPR032675">
    <property type="entry name" value="LRR_dom_sf"/>
</dbReference>
<dbReference type="Pfam" id="PF01463">
    <property type="entry name" value="LRRCT"/>
    <property type="match status" value="1"/>
</dbReference>
<sequence length="499" mass="56872">MKIPFLLPMLLFILFLAKTSAHFNPCPSVCHEMACQTGVLACTDGGLLQIPPVLHQKTHKIIVSNQRFSSPHLTYSNFSNYGPPNYKIEKIALQFCELVSIASNCFSHLTDLRVLDLSHNLLGEIPPDTFKALHLQFLRLDDNKMIQFHRFSFRGLNVAELSLFDCNLTELDFEVFSEISERLKKLILTNNKLNVIDKRFRILFENLPDLQINENPFNCTCNLRWLNSVLVSRKKAINLSSSKRIPNQAQCNYPDRVKGKQIADLDLKDFDCDSPRLKLIDVFMTSTSSAKLTCISEPKAHSSPDVIWMTEHKNTYVPEIQSIEKASLSVLRKSRIDKYKCVIKNNNDYVTVVISIHWPVKRVNNASQSLNTLGVSPNDMIPYLPNANSTLHVRSVFYEKQFTLLEMIGGVVGTFTITMILFLCIYRHLAMTMKRNDKKKWYLSYETAIGSDSQTYDIPNNTAGLYFPGQLLTNPYSPARYLDYNSHTPQSSPNKVAAI</sequence>
<keyword evidence="1" id="KW-0433">Leucine-rich repeat</keyword>
<evidence type="ECO:0000256" key="3">
    <source>
        <dbReference type="ARBA" id="ARBA00022737"/>
    </source>
</evidence>
<feature type="transmembrane region" description="Helical" evidence="4">
    <location>
        <begin position="404"/>
        <end position="426"/>
    </location>
</feature>
<accession>A0A5P8I4L0</accession>
<keyword evidence="4" id="KW-0812">Transmembrane</keyword>
<dbReference type="PROSITE" id="PS51450">
    <property type="entry name" value="LRR"/>
    <property type="match status" value="1"/>
</dbReference>
<dbReference type="Pfam" id="PF13855">
    <property type="entry name" value="LRR_8"/>
    <property type="match status" value="1"/>
</dbReference>
<feature type="domain" description="Ig-like" evidence="6">
    <location>
        <begin position="275"/>
        <end position="357"/>
    </location>
</feature>
<dbReference type="EMBL" id="MN305297">
    <property type="protein sequence ID" value="QFQ66891.1"/>
    <property type="molecule type" value="mRNA"/>
</dbReference>
<keyword evidence="4" id="KW-0472">Membrane</keyword>
<dbReference type="SMART" id="SM00369">
    <property type="entry name" value="LRR_TYP"/>
    <property type="match status" value="1"/>
</dbReference>
<reference evidence="7" key="1">
    <citation type="journal article" date="2019" name="PLoS Genet.">
        <title>A small set of conserved genes, including sp5 and Hox, are activated by Wnt signaling in the posterior of planarians and acoels.</title>
        <authorList>
            <person name="Tewari A.G."/>
            <person name="Owen J.H."/>
            <person name="Petersen C.P."/>
            <person name="Wagner D.E."/>
            <person name="Reddien P.W."/>
        </authorList>
    </citation>
    <scope>NUCLEOTIDE SEQUENCE</scope>
</reference>
<keyword evidence="3" id="KW-0677">Repeat</keyword>